<keyword evidence="1" id="KW-1277">Toxin-antitoxin system</keyword>
<gene>
    <name evidence="2" type="ORF">BV95_01798</name>
</gene>
<dbReference type="RefSeq" id="WP_037450249.1">
    <property type="nucleotide sequence ID" value="NZ_JFHR01000016.1"/>
</dbReference>
<dbReference type="EMBL" id="JFHR01000016">
    <property type="protein sequence ID" value="KEQ53926.1"/>
    <property type="molecule type" value="Genomic_DNA"/>
</dbReference>
<accession>A0A081RFF3</accession>
<dbReference type="OrthoDB" id="7191115at2"/>
<dbReference type="InterPro" id="IPR009956">
    <property type="entry name" value="Post-segregation_anti-tox_CcdA"/>
</dbReference>
<reference evidence="2 3" key="1">
    <citation type="submission" date="2014-02" db="EMBL/GenBank/DDBJ databases">
        <title>Whole genome sequence of Sphingobium chlorophenolicum NBRC 16172.</title>
        <authorList>
            <person name="Gan H.M."/>
            <person name="Gan H.Y."/>
            <person name="Chew T.H."/>
            <person name="Savka M.A."/>
        </authorList>
    </citation>
    <scope>NUCLEOTIDE SEQUENCE [LARGE SCALE GENOMIC DNA]</scope>
    <source>
        <strain evidence="2 3">NBRC 16172</strain>
    </source>
</reference>
<comment type="caution">
    <text evidence="2">The sequence shown here is derived from an EMBL/GenBank/DDBJ whole genome shotgun (WGS) entry which is preliminary data.</text>
</comment>
<evidence type="ECO:0000313" key="2">
    <source>
        <dbReference type="EMBL" id="KEQ53926.1"/>
    </source>
</evidence>
<name>A0A081RFF3_SPHCR</name>
<dbReference type="Proteomes" id="UP000028411">
    <property type="component" value="Unassembled WGS sequence"/>
</dbReference>
<protein>
    <submittedName>
        <fullName evidence="2">Post-segregation antitoxin CcdA</fullName>
    </submittedName>
</protein>
<dbReference type="AlphaFoldDB" id="A0A081RFF3"/>
<evidence type="ECO:0000313" key="3">
    <source>
        <dbReference type="Proteomes" id="UP000028411"/>
    </source>
</evidence>
<evidence type="ECO:0000256" key="1">
    <source>
        <dbReference type="ARBA" id="ARBA00022649"/>
    </source>
</evidence>
<dbReference type="eggNOG" id="COG5302">
    <property type="taxonomic scope" value="Bacteria"/>
</dbReference>
<sequence length="83" mass="9316">MGRHDREFVGKGRKPTNVSLDMALVAEAKELGINISRACEAGLIEQIAKERGRLWQRENASALASSNDYVEQHGLPLSRHRQF</sequence>
<organism evidence="2 3">
    <name type="scientific">Sphingobium chlorophenolicum</name>
    <dbReference type="NCBI Taxonomy" id="46429"/>
    <lineage>
        <taxon>Bacteria</taxon>
        <taxon>Pseudomonadati</taxon>
        <taxon>Pseudomonadota</taxon>
        <taxon>Alphaproteobacteria</taxon>
        <taxon>Sphingomonadales</taxon>
        <taxon>Sphingomonadaceae</taxon>
        <taxon>Sphingobium</taxon>
    </lineage>
</organism>
<proteinExistence type="predicted"/>
<dbReference type="Pfam" id="PF07362">
    <property type="entry name" value="CcdA"/>
    <property type="match status" value="1"/>
</dbReference>